<dbReference type="InterPro" id="IPR017871">
    <property type="entry name" value="ABC_transporter-like_CS"/>
</dbReference>
<dbReference type="PANTHER" id="PTHR43553:SF24">
    <property type="entry name" value="ENERGY-COUPLING FACTOR TRANSPORTER ATP-BINDING PROTEIN ECFA1"/>
    <property type="match status" value="1"/>
</dbReference>
<sequence length="664" mass="71575">MTTMLSTSAHIPTPHTTPSTKDAHSTNAAPLPAIDLQHVSVHYGDVHALRDVSLSINEGEYLCVVGSNGSGKSTLGTIMCGLLAPDEGHVCLLNECVYSNNAAHFGAYSRAQQQLGLVFQNPDDQIITSVVEEDIAFGPENLGLPSDEIERRVEREIARCALQTLAKRNPAQLSGGQKQRVAIAGALAMNPRIVVFDEPASQLDVRGHRAIVRVMRRLAKSGCTIIHITHCMEDVLEAQRVLVLHNGTLTCDCEPQALFARARELAAYDLQLPYALDLLRNCITNGSVTAPSKETIHTLCSVSTLPDHAYAYDIVQAQVARYIATHMRNSSDISDVSDVSNSARTPAPLGENTHTPASCSTHASAHTNTHTQAHTSGTTITLNHVSFSYSHRQQPALVDLTLTIPHASHVAVIGQTGSGKSTLVRLLSGLDVPTNGTITYTPHAKRGYIMQYPERQLFAQTVLDDVAFGLLSMGLSPHDAHERAYTALEQVELANKAQASPFELSRGQQRRVAIAGVLAMKPQVLITDELTSGLDPHAQAHIERLMDELHGTMVHIDVTHSMQRAARADMVVVLNEGALVSYGTPQQVFSNSNAAHLSEIGLGLPYAVAMRGEFARYGITLLDDALTKRALADAIIDARADDSICAAAGVDASSRPQSNRRQHV</sequence>
<feature type="region of interest" description="Disordered" evidence="5">
    <location>
        <begin position="1"/>
        <end position="27"/>
    </location>
</feature>
<dbReference type="Proteomes" id="UP000004431">
    <property type="component" value="Unassembled WGS sequence"/>
</dbReference>
<dbReference type="EMBL" id="AEDQ01000029">
    <property type="protein sequence ID" value="EFL43859.1"/>
    <property type="molecule type" value="Genomic_DNA"/>
</dbReference>
<dbReference type="InterPro" id="IPR003439">
    <property type="entry name" value="ABC_transporter-like_ATP-bd"/>
</dbReference>
<evidence type="ECO:0000256" key="5">
    <source>
        <dbReference type="SAM" id="MobiDB-lite"/>
    </source>
</evidence>
<feature type="region of interest" description="Disordered" evidence="5">
    <location>
        <begin position="332"/>
        <end position="374"/>
    </location>
</feature>
<gene>
    <name evidence="7" type="ORF">HMPREF9248_0526</name>
</gene>
<keyword evidence="2" id="KW-0813">Transport</keyword>
<dbReference type="InterPro" id="IPR003593">
    <property type="entry name" value="AAA+_ATPase"/>
</dbReference>
<dbReference type="InterPro" id="IPR027417">
    <property type="entry name" value="P-loop_NTPase"/>
</dbReference>
<evidence type="ECO:0000256" key="2">
    <source>
        <dbReference type="ARBA" id="ARBA00022448"/>
    </source>
</evidence>
<evidence type="ECO:0000313" key="7">
    <source>
        <dbReference type="EMBL" id="EFL43859.1"/>
    </source>
</evidence>
<organism evidence="7 8">
    <name type="scientific">Fannyhessea vaginae PB189-T1-4</name>
    <dbReference type="NCBI Taxonomy" id="866774"/>
    <lineage>
        <taxon>Bacteria</taxon>
        <taxon>Bacillati</taxon>
        <taxon>Actinomycetota</taxon>
        <taxon>Coriobacteriia</taxon>
        <taxon>Coriobacteriales</taxon>
        <taxon>Atopobiaceae</taxon>
        <taxon>Fannyhessea</taxon>
    </lineage>
</organism>
<dbReference type="NCBIfam" id="NF010167">
    <property type="entry name" value="PRK13648.1"/>
    <property type="match status" value="2"/>
</dbReference>
<dbReference type="Pfam" id="PF00005">
    <property type="entry name" value="ABC_tran"/>
    <property type="match status" value="2"/>
</dbReference>
<keyword evidence="4 7" id="KW-0067">ATP-binding</keyword>
<evidence type="ECO:0000256" key="4">
    <source>
        <dbReference type="ARBA" id="ARBA00022840"/>
    </source>
</evidence>
<evidence type="ECO:0000313" key="8">
    <source>
        <dbReference type="Proteomes" id="UP000004431"/>
    </source>
</evidence>
<comment type="caution">
    <text evidence="7">The sequence shown here is derived from an EMBL/GenBank/DDBJ whole genome shotgun (WGS) entry which is preliminary data.</text>
</comment>
<proteinExistence type="inferred from homology"/>
<dbReference type="InterPro" id="IPR050095">
    <property type="entry name" value="ECF_ABC_transporter_ATP-bd"/>
</dbReference>
<protein>
    <submittedName>
        <fullName evidence="7">Cobalt ABC transporter, ATP-binding protein</fullName>
    </submittedName>
</protein>
<accession>A0ABP2IXS5</accession>
<feature type="domain" description="ABC transporter" evidence="6">
    <location>
        <begin position="34"/>
        <end position="271"/>
    </location>
</feature>
<dbReference type="Gene3D" id="3.40.50.300">
    <property type="entry name" value="P-loop containing nucleotide triphosphate hydrolases"/>
    <property type="match status" value="2"/>
</dbReference>
<feature type="compositionally biased region" description="Low complexity" evidence="5">
    <location>
        <begin position="332"/>
        <end position="342"/>
    </location>
</feature>
<dbReference type="SUPFAM" id="SSF52540">
    <property type="entry name" value="P-loop containing nucleoside triphosphate hydrolases"/>
    <property type="match status" value="2"/>
</dbReference>
<dbReference type="RefSeq" id="WP_006304519.1">
    <property type="nucleotide sequence ID" value="NZ_AEDQ01000029.1"/>
</dbReference>
<name>A0ABP2IXS5_9ACTN</name>
<feature type="domain" description="ABC transporter" evidence="6">
    <location>
        <begin position="380"/>
        <end position="601"/>
    </location>
</feature>
<evidence type="ECO:0000256" key="1">
    <source>
        <dbReference type="ARBA" id="ARBA00005417"/>
    </source>
</evidence>
<dbReference type="PROSITE" id="PS00211">
    <property type="entry name" value="ABC_TRANSPORTER_1"/>
    <property type="match status" value="1"/>
</dbReference>
<dbReference type="CDD" id="cd03225">
    <property type="entry name" value="ABC_cobalt_CbiO_domain1"/>
    <property type="match status" value="2"/>
</dbReference>
<dbReference type="GO" id="GO:0005524">
    <property type="term" value="F:ATP binding"/>
    <property type="evidence" value="ECO:0007669"/>
    <property type="project" value="UniProtKB-KW"/>
</dbReference>
<keyword evidence="3" id="KW-0547">Nucleotide-binding</keyword>
<evidence type="ECO:0000256" key="3">
    <source>
        <dbReference type="ARBA" id="ARBA00022741"/>
    </source>
</evidence>
<keyword evidence="8" id="KW-1185">Reference proteome</keyword>
<dbReference type="InterPro" id="IPR015856">
    <property type="entry name" value="ABC_transpr_CbiO/EcfA_su"/>
</dbReference>
<reference evidence="7 8" key="1">
    <citation type="submission" date="2010-08" db="EMBL/GenBank/DDBJ databases">
        <authorList>
            <person name="Durkin A.S."/>
            <person name="Madupu R."/>
            <person name="Torralba M."/>
            <person name="Gillis M."/>
            <person name="Methe B."/>
            <person name="Sutton G."/>
            <person name="Nelson K.E."/>
        </authorList>
    </citation>
    <scope>NUCLEOTIDE SEQUENCE [LARGE SCALE GENOMIC DNA]</scope>
    <source>
        <strain evidence="7 8">PB189-T1-4</strain>
    </source>
</reference>
<dbReference type="SMART" id="SM00382">
    <property type="entry name" value="AAA"/>
    <property type="match status" value="2"/>
</dbReference>
<comment type="similarity">
    <text evidence="1">Belongs to the ABC transporter superfamily.</text>
</comment>
<dbReference type="PROSITE" id="PS50893">
    <property type="entry name" value="ABC_TRANSPORTER_2"/>
    <property type="match status" value="2"/>
</dbReference>
<dbReference type="PANTHER" id="PTHR43553">
    <property type="entry name" value="HEAVY METAL TRANSPORTER"/>
    <property type="match status" value="1"/>
</dbReference>
<feature type="compositionally biased region" description="Low complexity" evidence="5">
    <location>
        <begin position="353"/>
        <end position="374"/>
    </location>
</feature>
<evidence type="ECO:0000259" key="6">
    <source>
        <dbReference type="PROSITE" id="PS50893"/>
    </source>
</evidence>